<reference evidence="4 5" key="1">
    <citation type="journal article" date="2017" name="BMC Genomics">
        <title>Genomic analysis of methanogenic archaea reveals a shift towards energy conservation.</title>
        <authorList>
            <person name="Gilmore S.P."/>
            <person name="Henske J.K."/>
            <person name="Sexton J.A."/>
            <person name="Solomon K.V."/>
            <person name="Seppala S."/>
            <person name="Yoo J.I."/>
            <person name="Huyett L.M."/>
            <person name="Pressman A."/>
            <person name="Cogan J.Z."/>
            <person name="Kivenson V."/>
            <person name="Peng X."/>
            <person name="Tan Y."/>
            <person name="Valentine D.L."/>
            <person name="O'Malley M.A."/>
        </authorList>
    </citation>
    <scope>NUCLEOTIDE SEQUENCE [LARGE SCALE GENOMIC DNA]</scope>
    <source>
        <strain evidence="4 5">M.o.H.</strain>
    </source>
</reference>
<dbReference type="InterPro" id="IPR018990">
    <property type="entry name" value="Prot_inh_I42_chagasin"/>
</dbReference>
<evidence type="ECO:0000313" key="4">
    <source>
        <dbReference type="EMBL" id="PAV05823.1"/>
    </source>
</evidence>
<evidence type="ECO:0000259" key="3">
    <source>
        <dbReference type="Pfam" id="PF09394"/>
    </source>
</evidence>
<dbReference type="Proteomes" id="UP000217784">
    <property type="component" value="Unassembled WGS sequence"/>
</dbReference>
<dbReference type="GO" id="GO:0004869">
    <property type="term" value="F:cysteine-type endopeptidase inhibitor activity"/>
    <property type="evidence" value="ECO:0007669"/>
    <property type="project" value="UniProtKB-KW"/>
</dbReference>
<dbReference type="RefSeq" id="WP_069581943.1">
    <property type="nucleotide sequence ID" value="NZ_LMVM01000001.1"/>
</dbReference>
<dbReference type="SUPFAM" id="SSF141066">
    <property type="entry name" value="ICP-like"/>
    <property type="match status" value="1"/>
</dbReference>
<keyword evidence="1" id="KW-0646">Protease inhibitor</keyword>
<keyword evidence="5" id="KW-1185">Reference proteome</keyword>
<sequence>MRTKMAVLLMVFLCLSLVTSSFAAASNYNRKSVEKNIKVVSNPSTGYHWVAVYNKKHVKLLSDAFKSNNPRLMGSPGIETFKFKGDKGQRIVLKYVRSGDNKPVKQRTYVL</sequence>
<proteinExistence type="predicted"/>
<dbReference type="InterPro" id="IPR036331">
    <property type="entry name" value="Chagasin-like_sf"/>
</dbReference>
<evidence type="ECO:0000313" key="5">
    <source>
        <dbReference type="Proteomes" id="UP000217784"/>
    </source>
</evidence>
<evidence type="ECO:0000256" key="2">
    <source>
        <dbReference type="ARBA" id="ARBA00022704"/>
    </source>
</evidence>
<organism evidence="4 5">
    <name type="scientific">Methanobacterium bryantii</name>
    <dbReference type="NCBI Taxonomy" id="2161"/>
    <lineage>
        <taxon>Archaea</taxon>
        <taxon>Methanobacteriati</taxon>
        <taxon>Methanobacteriota</taxon>
        <taxon>Methanomada group</taxon>
        <taxon>Methanobacteria</taxon>
        <taxon>Methanobacteriales</taxon>
        <taxon>Methanobacteriaceae</taxon>
        <taxon>Methanobacterium</taxon>
    </lineage>
</organism>
<gene>
    <name evidence="4" type="ORF">ASJ80_13220</name>
</gene>
<dbReference type="OrthoDB" id="28968at2157"/>
<dbReference type="EMBL" id="LMVM01000001">
    <property type="protein sequence ID" value="PAV05823.1"/>
    <property type="molecule type" value="Genomic_DNA"/>
</dbReference>
<name>A0A2A2H995_METBR</name>
<comment type="caution">
    <text evidence="4">The sequence shown here is derived from an EMBL/GenBank/DDBJ whole genome shotgun (WGS) entry which is preliminary data.</text>
</comment>
<feature type="domain" description="Proteinase inhibitor I42 chagasin" evidence="3">
    <location>
        <begin position="36"/>
        <end position="110"/>
    </location>
</feature>
<dbReference type="AlphaFoldDB" id="A0A2A2H995"/>
<dbReference type="Gene3D" id="2.60.40.2020">
    <property type="match status" value="1"/>
</dbReference>
<evidence type="ECO:0000256" key="1">
    <source>
        <dbReference type="ARBA" id="ARBA00022690"/>
    </source>
</evidence>
<dbReference type="Pfam" id="PF09394">
    <property type="entry name" value="Inhibitor_I42"/>
    <property type="match status" value="1"/>
</dbReference>
<protein>
    <recommendedName>
        <fullName evidence="3">Proteinase inhibitor I42 chagasin domain-containing protein</fullName>
    </recommendedName>
</protein>
<accession>A0A2A2H995</accession>
<keyword evidence="2" id="KW-0789">Thiol protease inhibitor</keyword>